<comment type="subcellular location">
    <subcellularLocation>
        <location evidence="1">Cell membrane</location>
        <topology evidence="1">Single-pass type I membrane protein</topology>
    </subcellularLocation>
</comment>
<gene>
    <name evidence="15" type="ORF">PIB30_066717</name>
</gene>
<dbReference type="Pfam" id="PF08263">
    <property type="entry name" value="LRRNT_2"/>
    <property type="match status" value="1"/>
</dbReference>
<evidence type="ECO:0000259" key="14">
    <source>
        <dbReference type="Pfam" id="PF08263"/>
    </source>
</evidence>
<evidence type="ECO:0000256" key="12">
    <source>
        <dbReference type="SAM" id="Phobius"/>
    </source>
</evidence>
<keyword evidence="11" id="KW-0325">Glycoprotein</keyword>
<organism evidence="15 16">
    <name type="scientific">Stylosanthes scabra</name>
    <dbReference type="NCBI Taxonomy" id="79078"/>
    <lineage>
        <taxon>Eukaryota</taxon>
        <taxon>Viridiplantae</taxon>
        <taxon>Streptophyta</taxon>
        <taxon>Embryophyta</taxon>
        <taxon>Tracheophyta</taxon>
        <taxon>Spermatophyta</taxon>
        <taxon>Magnoliopsida</taxon>
        <taxon>eudicotyledons</taxon>
        <taxon>Gunneridae</taxon>
        <taxon>Pentapetalae</taxon>
        <taxon>rosids</taxon>
        <taxon>fabids</taxon>
        <taxon>Fabales</taxon>
        <taxon>Fabaceae</taxon>
        <taxon>Papilionoideae</taxon>
        <taxon>50 kb inversion clade</taxon>
        <taxon>dalbergioids sensu lato</taxon>
        <taxon>Dalbergieae</taxon>
        <taxon>Pterocarpus clade</taxon>
        <taxon>Stylosanthes</taxon>
    </lineage>
</organism>
<evidence type="ECO:0000256" key="9">
    <source>
        <dbReference type="ARBA" id="ARBA00023136"/>
    </source>
</evidence>
<dbReference type="PANTHER" id="PTHR48063:SF98">
    <property type="entry name" value="LRR RECEPTOR-LIKE SERINE_THREONINE-PROTEIN KINASE FLS2"/>
    <property type="match status" value="1"/>
</dbReference>
<feature type="signal peptide" evidence="13">
    <location>
        <begin position="1"/>
        <end position="20"/>
    </location>
</feature>
<feature type="domain" description="Leucine-rich repeat-containing N-terminal plant-type" evidence="14">
    <location>
        <begin position="41"/>
        <end position="79"/>
    </location>
</feature>
<keyword evidence="10" id="KW-0675">Receptor</keyword>
<feature type="chain" id="PRO_5046159013" description="Leucine-rich repeat-containing N-terminal plant-type domain-containing protein" evidence="13">
    <location>
        <begin position="21"/>
        <end position="1145"/>
    </location>
</feature>
<keyword evidence="16" id="KW-1185">Reference proteome</keyword>
<keyword evidence="5 12" id="KW-0812">Transmembrane</keyword>
<feature type="transmembrane region" description="Helical" evidence="12">
    <location>
        <begin position="1085"/>
        <end position="1106"/>
    </location>
</feature>
<dbReference type="Pfam" id="PF00560">
    <property type="entry name" value="LRR_1"/>
    <property type="match status" value="12"/>
</dbReference>
<evidence type="ECO:0000256" key="4">
    <source>
        <dbReference type="ARBA" id="ARBA00022614"/>
    </source>
</evidence>
<keyword evidence="3" id="KW-1003">Cell membrane</keyword>
<evidence type="ECO:0000256" key="1">
    <source>
        <dbReference type="ARBA" id="ARBA00004251"/>
    </source>
</evidence>
<dbReference type="PROSITE" id="PS51450">
    <property type="entry name" value="LRR"/>
    <property type="match status" value="1"/>
</dbReference>
<dbReference type="Pfam" id="PF13855">
    <property type="entry name" value="LRR_8"/>
    <property type="match status" value="2"/>
</dbReference>
<evidence type="ECO:0000256" key="3">
    <source>
        <dbReference type="ARBA" id="ARBA00022475"/>
    </source>
</evidence>
<keyword evidence="4" id="KW-0433">Leucine-rich repeat</keyword>
<dbReference type="InterPro" id="IPR001611">
    <property type="entry name" value="Leu-rich_rpt"/>
</dbReference>
<dbReference type="PANTHER" id="PTHR48063">
    <property type="entry name" value="LRR RECEPTOR-LIKE KINASE"/>
    <property type="match status" value="1"/>
</dbReference>
<dbReference type="SUPFAM" id="SSF52058">
    <property type="entry name" value="L domain-like"/>
    <property type="match status" value="3"/>
</dbReference>
<dbReference type="Proteomes" id="UP001341840">
    <property type="component" value="Unassembled WGS sequence"/>
</dbReference>
<evidence type="ECO:0000256" key="10">
    <source>
        <dbReference type="ARBA" id="ARBA00023170"/>
    </source>
</evidence>
<keyword evidence="7" id="KW-0677">Repeat</keyword>
<evidence type="ECO:0000256" key="2">
    <source>
        <dbReference type="ARBA" id="ARBA00009592"/>
    </source>
</evidence>
<dbReference type="InterPro" id="IPR013210">
    <property type="entry name" value="LRR_N_plant-typ"/>
</dbReference>
<comment type="caution">
    <text evidence="15">The sequence shown here is derived from an EMBL/GenBank/DDBJ whole genome shotgun (WGS) entry which is preliminary data.</text>
</comment>
<keyword evidence="9 12" id="KW-0472">Membrane</keyword>
<dbReference type="SMART" id="SM00369">
    <property type="entry name" value="LRR_TYP"/>
    <property type="match status" value="10"/>
</dbReference>
<reference evidence="15 16" key="1">
    <citation type="journal article" date="2023" name="Plants (Basel)">
        <title>Bridging the Gap: Combining Genomics and Transcriptomics Approaches to Understand Stylosanthes scabra, an Orphan Legume from the Brazilian Caatinga.</title>
        <authorList>
            <person name="Ferreira-Neto J.R.C."/>
            <person name="da Silva M.D."/>
            <person name="Binneck E."/>
            <person name="de Melo N.F."/>
            <person name="da Silva R.H."/>
            <person name="de Melo A.L.T.M."/>
            <person name="Pandolfi V."/>
            <person name="Bustamante F.O."/>
            <person name="Brasileiro-Vidal A.C."/>
            <person name="Benko-Iseppon A.M."/>
        </authorList>
    </citation>
    <scope>NUCLEOTIDE SEQUENCE [LARGE SCALE GENOMIC DNA]</scope>
    <source>
        <tissue evidence="15">Leaves</tissue>
    </source>
</reference>
<evidence type="ECO:0000256" key="7">
    <source>
        <dbReference type="ARBA" id="ARBA00022737"/>
    </source>
</evidence>
<dbReference type="InterPro" id="IPR003591">
    <property type="entry name" value="Leu-rich_rpt_typical-subtyp"/>
</dbReference>
<keyword evidence="8 12" id="KW-1133">Transmembrane helix</keyword>
<evidence type="ECO:0000313" key="16">
    <source>
        <dbReference type="Proteomes" id="UP001341840"/>
    </source>
</evidence>
<comment type="similarity">
    <text evidence="2">Belongs to the RLP family.</text>
</comment>
<evidence type="ECO:0000256" key="6">
    <source>
        <dbReference type="ARBA" id="ARBA00022729"/>
    </source>
</evidence>
<evidence type="ECO:0000256" key="8">
    <source>
        <dbReference type="ARBA" id="ARBA00022989"/>
    </source>
</evidence>
<protein>
    <recommendedName>
        <fullName evidence="14">Leucine-rich repeat-containing N-terminal plant-type domain-containing protein</fullName>
    </recommendedName>
</protein>
<sequence length="1145" mass="127679">MGTLWFKILIQAIFMVWLMSQYLHHVNYVYGADEIIWCKESESLALLDFKSGLVDDFGILSSWERNQDCCKWWRGVFCNNQTGHVEYLDLSGYYINPLVPSGGLGYVPRRLKGHIHVSLLELKHLVYLNLSYNYFPNTHIPQFFGSLSNLQYLDLSRSYFSGQVPSNLGSLSKLLYLDLQDNKLEGSIPYQLGNLSSLWYLSLCDNGLQGTIPSQLGKLSSLMLLCLGGHGTLGALTVDEDGGRWLTNLTSLITLDLSEVRNLSNSYTWMQIMVGNNNLSRLQELVLENCFLTDHYLTKFISNFKSNSSSDSLTSLDLTNNYFESPMIFKWISQVNPNLVFLELSFNSLQGPIPSDFGTAMKYLQELNLIGNRFTKSKDLRSLADICSLRELSLMENNLDEELATVLQNLSSAANSCAGHSSSLQVLFLNMNQITGEFSSIWSTSFPSLVQLSLAGNCLTGKIPEDTTLPSQLEYLSMGSNFFTGGIPKSFGDACYLNTLKLDNNFLSEELPLIVNNLSGGCARNYLQELYMNTNQINGSLPDMSKSLPFLQVLRLEENNLKGTIQADYRFPSQLAILRLDSNSLQGVISDSHFANMSKLKYLSLSDNSLALIFSQNWVPPFQLEEGISLRSCKLGPAFPKWLQTQNSSLVDISNSGISDVVPNWFWAKLALPIPMTVDISLNNLRGTIPNLPVWPGYVESLNLASNQFEGSIPPFLSGVNTLDLSNNKFSDSRLFFCAYNNGTTDMLLGLLSISNNTLSGSIPNCFSHFKSLGYLDLSHNNLTGMIPSSIGSLVNLGVLVLSNNRLTGKVPFALRSCTHLIRLDLSENKLSGPIPSWIGSSHKILALLSLGRNHFLGSLPLNLCDLPNLHLLDLSFNNLSGQIPRCFKNCTALATQISFPINDYLTYQVNIGGEIFFRSMSYMAILMWKGEQRIFIMKHLLLKSIDLSSNQLSGQIPMELAELLGLVSLNLSRNSLTGKIPSKIGMLTSLEFLDLSRNQLSGSIPSSITQIDMLAMLDLSHNHLAGEIPTSTQLQGFNASSFEDNLDLCGPPLSKLCKEVVKPPLPPPKVDEDYIEDWLLSHGFYISMVLGFATGFWGIFGSILLNRRWRHAYFRFLSNLMDNIYVTVAVKYFKCKKRLKALQS</sequence>
<evidence type="ECO:0000256" key="5">
    <source>
        <dbReference type="ARBA" id="ARBA00022692"/>
    </source>
</evidence>
<evidence type="ECO:0000313" key="15">
    <source>
        <dbReference type="EMBL" id="MED6210711.1"/>
    </source>
</evidence>
<dbReference type="InterPro" id="IPR032675">
    <property type="entry name" value="LRR_dom_sf"/>
</dbReference>
<dbReference type="Gene3D" id="3.80.10.10">
    <property type="entry name" value="Ribonuclease Inhibitor"/>
    <property type="match status" value="6"/>
</dbReference>
<name>A0ABU6YLA0_9FABA</name>
<dbReference type="InterPro" id="IPR046956">
    <property type="entry name" value="RLP23-like"/>
</dbReference>
<dbReference type="PRINTS" id="PR00019">
    <property type="entry name" value="LEURICHRPT"/>
</dbReference>
<keyword evidence="6 13" id="KW-0732">Signal</keyword>
<proteinExistence type="inferred from homology"/>
<accession>A0ABU6YLA0</accession>
<evidence type="ECO:0000256" key="11">
    <source>
        <dbReference type="ARBA" id="ARBA00023180"/>
    </source>
</evidence>
<dbReference type="EMBL" id="JASCZI010242340">
    <property type="protein sequence ID" value="MED6210711.1"/>
    <property type="molecule type" value="Genomic_DNA"/>
</dbReference>
<evidence type="ECO:0000256" key="13">
    <source>
        <dbReference type="SAM" id="SignalP"/>
    </source>
</evidence>